<organism evidence="1 2">
    <name type="scientific">Aureobasidium melanogenum (strain CBS 110374)</name>
    <name type="common">Aureobasidium pullulans var. melanogenum</name>
    <dbReference type="NCBI Taxonomy" id="1043003"/>
    <lineage>
        <taxon>Eukaryota</taxon>
        <taxon>Fungi</taxon>
        <taxon>Dikarya</taxon>
        <taxon>Ascomycota</taxon>
        <taxon>Pezizomycotina</taxon>
        <taxon>Dothideomycetes</taxon>
        <taxon>Dothideomycetidae</taxon>
        <taxon>Dothideales</taxon>
        <taxon>Saccotheciaceae</taxon>
        <taxon>Aureobasidium</taxon>
    </lineage>
</organism>
<dbReference type="HOGENOM" id="CLU_1495882_0_0_1"/>
<evidence type="ECO:0000313" key="1">
    <source>
        <dbReference type="EMBL" id="KEQ59634.1"/>
    </source>
</evidence>
<gene>
    <name evidence="1" type="ORF">M437DRAFT_68959</name>
</gene>
<sequence>MTRTVLPRSLCDWDFIDVRSFLNYQRTAAKVNQSSFAAMLKLEKERRSRSEVLGSACFPHPQSREEDEGEKFWSSWQEKYWLMHLPKHFSCFSETDQRFGMSSDAFIRTQLLEKVGVFVHVRRSSFWLQNASWCSGGTRKAKRRNYDASRPRATYAKDKAKIFERVSKVLKEESLGVKGC</sequence>
<protein>
    <submittedName>
        <fullName evidence="1">Uncharacterized protein</fullName>
    </submittedName>
</protein>
<keyword evidence="2" id="KW-1185">Reference proteome</keyword>
<proteinExistence type="predicted"/>
<dbReference type="EMBL" id="KL584847">
    <property type="protein sequence ID" value="KEQ59634.1"/>
    <property type="molecule type" value="Genomic_DNA"/>
</dbReference>
<name>A0A074VKN0_AURM1</name>
<dbReference type="Proteomes" id="UP000030672">
    <property type="component" value="Unassembled WGS sequence"/>
</dbReference>
<dbReference type="RefSeq" id="XP_040876657.1">
    <property type="nucleotide sequence ID" value="XM_041025201.1"/>
</dbReference>
<evidence type="ECO:0000313" key="2">
    <source>
        <dbReference type="Proteomes" id="UP000030672"/>
    </source>
</evidence>
<accession>A0A074VKN0</accession>
<dbReference type="GeneID" id="63918574"/>
<dbReference type="AlphaFoldDB" id="A0A074VKN0"/>
<reference evidence="1 2" key="1">
    <citation type="journal article" date="2014" name="BMC Genomics">
        <title>Genome sequencing of four Aureobasidium pullulans varieties: biotechnological potential, stress tolerance, and description of new species.</title>
        <authorList>
            <person name="Gostin Ar C."/>
            <person name="Ohm R.A."/>
            <person name="Kogej T."/>
            <person name="Sonjak S."/>
            <person name="Turk M."/>
            <person name="Zajc J."/>
            <person name="Zalar P."/>
            <person name="Grube M."/>
            <person name="Sun H."/>
            <person name="Han J."/>
            <person name="Sharma A."/>
            <person name="Chiniquy J."/>
            <person name="Ngan C.Y."/>
            <person name="Lipzen A."/>
            <person name="Barry K."/>
            <person name="Grigoriev I.V."/>
            <person name="Gunde-Cimerman N."/>
        </authorList>
    </citation>
    <scope>NUCLEOTIDE SEQUENCE [LARGE SCALE GENOMIC DNA]</scope>
    <source>
        <strain evidence="1 2">CBS 110374</strain>
    </source>
</reference>